<feature type="compositionally biased region" description="Low complexity" evidence="1">
    <location>
        <begin position="149"/>
        <end position="159"/>
    </location>
</feature>
<reference evidence="2" key="1">
    <citation type="journal article" date="2021" name="Sci. Rep.">
        <title>Diploid genomic architecture of Nitzschia inconspicua, an elite biomass production diatom.</title>
        <authorList>
            <person name="Oliver A."/>
            <person name="Podell S."/>
            <person name="Pinowska A."/>
            <person name="Traller J.C."/>
            <person name="Smith S.R."/>
            <person name="McClure R."/>
            <person name="Beliaev A."/>
            <person name="Bohutskyi P."/>
            <person name="Hill E.A."/>
            <person name="Rabines A."/>
            <person name="Zheng H."/>
            <person name="Allen L.Z."/>
            <person name="Kuo A."/>
            <person name="Grigoriev I.V."/>
            <person name="Allen A.E."/>
            <person name="Hazlebeck D."/>
            <person name="Allen E.E."/>
        </authorList>
    </citation>
    <scope>NUCLEOTIDE SEQUENCE</scope>
    <source>
        <strain evidence="2">Hildebrandi</strain>
    </source>
</reference>
<sequence length="324" mass="36374">MQTTLAVIPFGANTENQVYLRTLQEAMAATIASLLQYGIGRVVVVGHFVTDSILVQNVFLQLQVLYDQTDNVIDEIKNSTLPFQVDLKRQLDDGGETIVQQLAFVHTTGDGKLVPKESLRGLQQALQGKVDSNGQEPEIWLGPKLSTKQQQQQQQQQQQSTSDDNNDHHYPWKAWKWEYIYFTEPDQIVNARFTPSFLEAMDEGGIVMPHRLQPIPHRSDFSGLSKSNLAPFPRPKRILSMDPELDACCDLGYESNTGIIESMKANYPGIWWGCFYDDGAKHMQDYDLIRVTTGVVHIAADGHARKCRPVKGGRGTCIDVTKVV</sequence>
<accession>A0A9K3Q798</accession>
<proteinExistence type="predicted"/>
<reference evidence="2" key="2">
    <citation type="submission" date="2021-04" db="EMBL/GenBank/DDBJ databases">
        <authorList>
            <person name="Podell S."/>
        </authorList>
    </citation>
    <scope>NUCLEOTIDE SEQUENCE</scope>
    <source>
        <strain evidence="2">Hildebrandi</strain>
    </source>
</reference>
<comment type="caution">
    <text evidence="2">The sequence shown here is derived from an EMBL/GenBank/DDBJ whole genome shotgun (WGS) entry which is preliminary data.</text>
</comment>
<keyword evidence="3" id="KW-1185">Reference proteome</keyword>
<dbReference type="Proteomes" id="UP000693970">
    <property type="component" value="Unassembled WGS sequence"/>
</dbReference>
<dbReference type="AlphaFoldDB" id="A0A9K3Q798"/>
<organism evidence="2 3">
    <name type="scientific">Nitzschia inconspicua</name>
    <dbReference type="NCBI Taxonomy" id="303405"/>
    <lineage>
        <taxon>Eukaryota</taxon>
        <taxon>Sar</taxon>
        <taxon>Stramenopiles</taxon>
        <taxon>Ochrophyta</taxon>
        <taxon>Bacillariophyta</taxon>
        <taxon>Bacillariophyceae</taxon>
        <taxon>Bacillariophycidae</taxon>
        <taxon>Bacillariales</taxon>
        <taxon>Bacillariaceae</taxon>
        <taxon>Nitzschia</taxon>
    </lineage>
</organism>
<dbReference type="EMBL" id="JAGRRH010000002">
    <property type="protein sequence ID" value="KAG7373603.1"/>
    <property type="molecule type" value="Genomic_DNA"/>
</dbReference>
<evidence type="ECO:0000313" key="3">
    <source>
        <dbReference type="Proteomes" id="UP000693970"/>
    </source>
</evidence>
<feature type="region of interest" description="Disordered" evidence="1">
    <location>
        <begin position="145"/>
        <end position="167"/>
    </location>
</feature>
<protein>
    <submittedName>
        <fullName evidence="2">Uncharacterized protein</fullName>
    </submittedName>
</protein>
<evidence type="ECO:0000256" key="1">
    <source>
        <dbReference type="SAM" id="MobiDB-lite"/>
    </source>
</evidence>
<dbReference type="OrthoDB" id="223830at2759"/>
<evidence type="ECO:0000313" key="2">
    <source>
        <dbReference type="EMBL" id="KAG7373603.1"/>
    </source>
</evidence>
<name>A0A9K3Q798_9STRA</name>
<gene>
    <name evidence="2" type="ORF">IV203_034327</name>
</gene>